<feature type="transmembrane region" description="Helical" evidence="12">
    <location>
        <begin position="114"/>
        <end position="134"/>
    </location>
</feature>
<evidence type="ECO:0000313" key="15">
    <source>
        <dbReference type="Proteomes" id="UP001415857"/>
    </source>
</evidence>
<comment type="caution">
    <text evidence="14">The sequence shown here is derived from an EMBL/GenBank/DDBJ whole genome shotgun (WGS) entry which is preliminary data.</text>
</comment>
<keyword evidence="8 12" id="KW-1133">Transmembrane helix</keyword>
<evidence type="ECO:0000259" key="13">
    <source>
        <dbReference type="PROSITE" id="PS50939"/>
    </source>
</evidence>
<keyword evidence="10 12" id="KW-0472">Membrane</keyword>
<evidence type="ECO:0000256" key="10">
    <source>
        <dbReference type="ARBA" id="ARBA00023136"/>
    </source>
</evidence>
<dbReference type="GO" id="GO:0046872">
    <property type="term" value="F:metal ion binding"/>
    <property type="evidence" value="ECO:0007669"/>
    <property type="project" value="UniProtKB-KW"/>
</dbReference>
<dbReference type="GO" id="GO:0020037">
    <property type="term" value="F:heme binding"/>
    <property type="evidence" value="ECO:0007669"/>
    <property type="project" value="TreeGrafter"/>
</dbReference>
<accession>A0AAP0RUA6</accession>
<keyword evidence="5 12" id="KW-0812">Transmembrane</keyword>
<name>A0AAP0RUA6_LIQFO</name>
<evidence type="ECO:0000256" key="2">
    <source>
        <dbReference type="ARBA" id="ARBA00004141"/>
    </source>
</evidence>
<keyword evidence="6" id="KW-0479">Metal-binding</keyword>
<dbReference type="SMART" id="SM00665">
    <property type="entry name" value="B561"/>
    <property type="match status" value="1"/>
</dbReference>
<comment type="cofactor">
    <cofactor evidence="1">
        <name>heme b</name>
        <dbReference type="ChEBI" id="CHEBI:60344"/>
    </cofactor>
</comment>
<evidence type="ECO:0000256" key="12">
    <source>
        <dbReference type="SAM" id="Phobius"/>
    </source>
</evidence>
<comment type="subcellular location">
    <subcellularLocation>
        <location evidence="2">Membrane</location>
        <topology evidence="2">Multi-pass membrane protein</topology>
    </subcellularLocation>
</comment>
<keyword evidence="4" id="KW-0349">Heme</keyword>
<dbReference type="InterPro" id="IPR006593">
    <property type="entry name" value="Cyt_b561/ferric_Rdtase_TM"/>
</dbReference>
<feature type="transmembrane region" description="Helical" evidence="12">
    <location>
        <begin position="49"/>
        <end position="68"/>
    </location>
</feature>
<dbReference type="GO" id="GO:0016020">
    <property type="term" value="C:membrane"/>
    <property type="evidence" value="ECO:0007669"/>
    <property type="project" value="UniProtKB-SubCell"/>
</dbReference>
<evidence type="ECO:0000256" key="3">
    <source>
        <dbReference type="ARBA" id="ARBA00022448"/>
    </source>
</evidence>
<evidence type="ECO:0000256" key="8">
    <source>
        <dbReference type="ARBA" id="ARBA00022989"/>
    </source>
</evidence>
<organism evidence="14 15">
    <name type="scientific">Liquidambar formosana</name>
    <name type="common">Formosan gum</name>
    <dbReference type="NCBI Taxonomy" id="63359"/>
    <lineage>
        <taxon>Eukaryota</taxon>
        <taxon>Viridiplantae</taxon>
        <taxon>Streptophyta</taxon>
        <taxon>Embryophyta</taxon>
        <taxon>Tracheophyta</taxon>
        <taxon>Spermatophyta</taxon>
        <taxon>Magnoliopsida</taxon>
        <taxon>eudicotyledons</taxon>
        <taxon>Gunneridae</taxon>
        <taxon>Pentapetalae</taxon>
        <taxon>Saxifragales</taxon>
        <taxon>Altingiaceae</taxon>
        <taxon>Liquidambar</taxon>
    </lineage>
</organism>
<dbReference type="PANTHER" id="PTHR15422">
    <property type="entry name" value="OS05G0565100 PROTEIN"/>
    <property type="match status" value="1"/>
</dbReference>
<dbReference type="AlphaFoldDB" id="A0AAP0RUA6"/>
<feature type="region of interest" description="Disordered" evidence="11">
    <location>
        <begin position="159"/>
        <end position="180"/>
    </location>
</feature>
<evidence type="ECO:0000256" key="7">
    <source>
        <dbReference type="ARBA" id="ARBA00022982"/>
    </source>
</evidence>
<gene>
    <name evidence="14" type="ORF">L1049_024003</name>
</gene>
<dbReference type="EMBL" id="JBBPBK010000005">
    <property type="protein sequence ID" value="KAK9284826.1"/>
    <property type="molecule type" value="Genomic_DNA"/>
</dbReference>
<dbReference type="Proteomes" id="UP001415857">
    <property type="component" value="Unassembled WGS sequence"/>
</dbReference>
<keyword evidence="9" id="KW-0408">Iron</keyword>
<evidence type="ECO:0000313" key="14">
    <source>
        <dbReference type="EMBL" id="KAK9284826.1"/>
    </source>
</evidence>
<proteinExistence type="predicted"/>
<evidence type="ECO:0000256" key="9">
    <source>
        <dbReference type="ARBA" id="ARBA00023004"/>
    </source>
</evidence>
<evidence type="ECO:0000256" key="11">
    <source>
        <dbReference type="SAM" id="MobiDB-lite"/>
    </source>
</evidence>
<evidence type="ECO:0000256" key="6">
    <source>
        <dbReference type="ARBA" id="ARBA00022723"/>
    </source>
</evidence>
<feature type="domain" description="Cytochrome b561" evidence="13">
    <location>
        <begin position="1"/>
        <end position="142"/>
    </location>
</feature>
<evidence type="ECO:0000256" key="1">
    <source>
        <dbReference type="ARBA" id="ARBA00001970"/>
    </source>
</evidence>
<dbReference type="GO" id="GO:0140575">
    <property type="term" value="F:transmembrane monodehydroascorbate reductase activity"/>
    <property type="evidence" value="ECO:0007669"/>
    <property type="project" value="InterPro"/>
</dbReference>
<evidence type="ECO:0000256" key="4">
    <source>
        <dbReference type="ARBA" id="ARBA00022617"/>
    </source>
</evidence>
<evidence type="ECO:0000256" key="5">
    <source>
        <dbReference type="ARBA" id="ARBA00022692"/>
    </source>
</evidence>
<dbReference type="InterPro" id="IPR045150">
    <property type="entry name" value="CYB561D1/2"/>
</dbReference>
<dbReference type="Pfam" id="PF03188">
    <property type="entry name" value="Cytochrom_B561"/>
    <property type="match status" value="1"/>
</dbReference>
<feature type="transmembrane region" description="Helical" evidence="12">
    <location>
        <begin position="80"/>
        <end position="102"/>
    </location>
</feature>
<dbReference type="Gene3D" id="1.20.120.1770">
    <property type="match status" value="1"/>
</dbReference>
<keyword evidence="15" id="KW-1185">Reference proteome</keyword>
<reference evidence="14 15" key="1">
    <citation type="journal article" date="2024" name="Plant J.">
        <title>Genome sequences and population genomics reveal climatic adaptation and genomic divergence between two closely related sweetgum species.</title>
        <authorList>
            <person name="Xu W.Q."/>
            <person name="Ren C.Q."/>
            <person name="Zhang X.Y."/>
            <person name="Comes H.P."/>
            <person name="Liu X.H."/>
            <person name="Li Y.G."/>
            <person name="Kettle C.J."/>
            <person name="Jalonen R."/>
            <person name="Gaisberger H."/>
            <person name="Ma Y.Z."/>
            <person name="Qiu Y.X."/>
        </authorList>
    </citation>
    <scope>NUCLEOTIDE SEQUENCE [LARGE SCALE GENOMIC DNA]</scope>
    <source>
        <strain evidence="14">Hangzhou</strain>
    </source>
</reference>
<dbReference type="PROSITE" id="PS50939">
    <property type="entry name" value="CYTOCHROME_B561"/>
    <property type="match status" value="1"/>
</dbReference>
<dbReference type="CDD" id="cd08760">
    <property type="entry name" value="Cyt_b561_FRRS1_like"/>
    <property type="match status" value="1"/>
</dbReference>
<feature type="compositionally biased region" description="Polar residues" evidence="11">
    <location>
        <begin position="171"/>
        <end position="180"/>
    </location>
</feature>
<keyword evidence="3" id="KW-0813">Transport</keyword>
<feature type="transmembrane region" description="Helical" evidence="12">
    <location>
        <begin position="13"/>
        <end position="37"/>
    </location>
</feature>
<sequence>MSNREECGRRLKILFYVHAILQMLSVLLVTAGAVMSIKNFENSFNNNHQRIGVALYGAVWLQALIGVLRPQRGTKRRSVWFFVHWTLGTAVSLLGIINIYTGLQAYHIKTSRRIRVWTMIFTAEVSFIVFFYLLQDKWEYIQKKGVILGNELIRPTGKEISTSNNKKESLTDPTYETMVS</sequence>
<protein>
    <recommendedName>
        <fullName evidence="13">Cytochrome b561 domain-containing protein</fullName>
    </recommendedName>
</protein>
<dbReference type="PANTHER" id="PTHR15422:SF24">
    <property type="entry name" value="DOMON RELATED DOMAIN-CONTAINING PROTEIN"/>
    <property type="match status" value="1"/>
</dbReference>
<keyword evidence="7" id="KW-0249">Electron transport</keyword>